<dbReference type="PANTHER" id="PTHR22846">
    <property type="entry name" value="WD40 REPEAT PROTEIN"/>
    <property type="match status" value="1"/>
</dbReference>
<dbReference type="GO" id="GO:0034967">
    <property type="term" value="C:Set3 complex"/>
    <property type="evidence" value="ECO:0007669"/>
    <property type="project" value="TreeGrafter"/>
</dbReference>
<keyword evidence="7" id="KW-1185">Reference proteome</keyword>
<feature type="compositionally biased region" description="Low complexity" evidence="5">
    <location>
        <begin position="210"/>
        <end position="224"/>
    </location>
</feature>
<dbReference type="InterPro" id="IPR045183">
    <property type="entry name" value="Ebi-like"/>
</dbReference>
<protein>
    <submittedName>
        <fullName evidence="6">WD repeat protein</fullName>
    </submittedName>
</protein>
<dbReference type="Gene3D" id="2.130.10.10">
    <property type="entry name" value="YVTN repeat-like/Quinoprotein amine dehydrogenase"/>
    <property type="match status" value="1"/>
</dbReference>
<feature type="region of interest" description="Disordered" evidence="5">
    <location>
        <begin position="600"/>
        <end position="625"/>
    </location>
</feature>
<dbReference type="PANTHER" id="PTHR22846:SF2">
    <property type="entry name" value="F-BOX-LIKE_WD REPEAT-CONTAINING PROTEIN EBI"/>
    <property type="match status" value="1"/>
</dbReference>
<reference evidence="7" key="1">
    <citation type="journal article" date="2012" name="MBio">
        <title>Comparative genome analysis of Trichophyton rubrum and related dermatophytes reveals candidate genes involved in infection.</title>
        <authorList>
            <person name="Martinez D.A."/>
            <person name="Oliver B.G."/>
            <person name="Graeser Y."/>
            <person name="Goldberg J.M."/>
            <person name="Li W."/>
            <person name="Martinez-Rossi N.M."/>
            <person name="Monod M."/>
            <person name="Shelest E."/>
            <person name="Barton R.C."/>
            <person name="Birch E."/>
            <person name="Brakhage A.A."/>
            <person name="Chen Z."/>
            <person name="Gurr S.J."/>
            <person name="Heiman D."/>
            <person name="Heitman J."/>
            <person name="Kosti I."/>
            <person name="Rossi A."/>
            <person name="Saif S."/>
            <person name="Samalova M."/>
            <person name="Saunders C.W."/>
            <person name="Shea T."/>
            <person name="Summerbell R.C."/>
            <person name="Xu J."/>
            <person name="Young S."/>
            <person name="Zeng Q."/>
            <person name="Birren B.W."/>
            <person name="Cuomo C.A."/>
            <person name="White T.C."/>
        </authorList>
    </citation>
    <scope>NUCLEOTIDE SEQUENCE [LARGE SCALE GENOMIC DNA]</scope>
    <source>
        <strain evidence="7">ATCC MYA-4605 / CBS 113480</strain>
    </source>
</reference>
<feature type="region of interest" description="Disordered" evidence="5">
    <location>
        <begin position="110"/>
        <end position="224"/>
    </location>
</feature>
<dbReference type="eggNOG" id="KOG0273">
    <property type="taxonomic scope" value="Eukaryota"/>
</dbReference>
<dbReference type="SMART" id="SM00320">
    <property type="entry name" value="WD40"/>
    <property type="match status" value="4"/>
</dbReference>
<organism evidence="6 7">
    <name type="scientific">Arthroderma otae (strain ATCC MYA-4605 / CBS 113480)</name>
    <name type="common">Microsporum canis</name>
    <dbReference type="NCBI Taxonomy" id="554155"/>
    <lineage>
        <taxon>Eukaryota</taxon>
        <taxon>Fungi</taxon>
        <taxon>Dikarya</taxon>
        <taxon>Ascomycota</taxon>
        <taxon>Pezizomycotina</taxon>
        <taxon>Eurotiomycetes</taxon>
        <taxon>Eurotiomycetidae</taxon>
        <taxon>Onygenales</taxon>
        <taxon>Arthrodermataceae</taxon>
        <taxon>Microsporum</taxon>
    </lineage>
</organism>
<dbReference type="OrthoDB" id="1367865at2759"/>
<dbReference type="AlphaFoldDB" id="C5FL73"/>
<evidence type="ECO:0000256" key="4">
    <source>
        <dbReference type="ARBA" id="ARBA00023242"/>
    </source>
</evidence>
<proteinExistence type="predicted"/>
<dbReference type="OMA" id="VNFLIWR"/>
<evidence type="ECO:0000256" key="5">
    <source>
        <dbReference type="SAM" id="MobiDB-lite"/>
    </source>
</evidence>
<dbReference type="STRING" id="554155.C5FL73"/>
<dbReference type="RefSeq" id="XP_002847758.1">
    <property type="nucleotide sequence ID" value="XM_002847712.1"/>
</dbReference>
<dbReference type="GeneID" id="9230520"/>
<dbReference type="EMBL" id="DS995703">
    <property type="protein sequence ID" value="EEQ30445.1"/>
    <property type="molecule type" value="Genomic_DNA"/>
</dbReference>
<accession>C5FL73</accession>
<comment type="subcellular location">
    <subcellularLocation>
        <location evidence="1">Nucleus</location>
    </subcellularLocation>
</comment>
<dbReference type="SUPFAM" id="SSF50978">
    <property type="entry name" value="WD40 repeat-like"/>
    <property type="match status" value="1"/>
</dbReference>
<keyword evidence="4" id="KW-0539">Nucleus</keyword>
<dbReference type="VEuPathDB" id="FungiDB:MCYG_03264"/>
<name>C5FL73_ARTOC</name>
<gene>
    <name evidence="6" type="ORF">MCYG_03264</name>
</gene>
<keyword evidence="3" id="KW-0677">Repeat</keyword>
<dbReference type="InterPro" id="IPR001680">
    <property type="entry name" value="WD40_rpt"/>
</dbReference>
<dbReference type="InterPro" id="IPR015943">
    <property type="entry name" value="WD40/YVTN_repeat-like_dom_sf"/>
</dbReference>
<sequence length="663" mass="71736">MAGGALTSHHVNYLIWRSVHGSLLVFCPISRHICKNQVCLNIKSTWQWTFAANLIHVLGHGEAAVMLQRAWNPNPQNLPFAPYIQSHALVSLVQKGLQYHDLERSVDQNGHIIPEAPTPFFGPLLDKPSSPQAAGKQDLANGSVGEGVSMPSSPKTVGSRKSAPEATANGHVQGDLTARKTGEGGDEDGDTLMHPDTPIGADKQPEESQSKSPKSPSRPSSPAVEVVVDADGDVGMSAPPTPIYTLTNGQSVGVQIAPPKAIDLTTDTALLDLGANNHVIKTAWRPGDSLLVGASAESYCGLWKLMGQRSLSSPSHEILTNTVNVTAMEWEPSGAILAVATYSDFEGAVGLYSPRGKMTKSLPCMPGLVSGLRWSENGERIIFTVSDGSRSKLLMWDKEISTTEYVNGQLIDGAIYEVLWSADDEVYACGDGAIYRFRVTNEIELSETFRWEEYSQEPWTLIKSTQWKESSVVATVSTSSSTSNIWIPSHDIKVESAHHGIITSLEFRPRPKPHSHSQTLVNGTGKDPALILATSSMDETIKIWSVDCSSKTVNCLHRLFLGASLPALSSAFSPDGYAIAAVSYDKLFIWNVERGGTPMATWPIPNDETKDESSQDDTNGAVNGIPSVLDRPLSWDSDGKKLALGFGSKVYYIHFPLCRLASY</sequence>
<evidence type="ECO:0000313" key="7">
    <source>
        <dbReference type="Proteomes" id="UP000002035"/>
    </source>
</evidence>
<evidence type="ECO:0000313" key="6">
    <source>
        <dbReference type="EMBL" id="EEQ30445.1"/>
    </source>
</evidence>
<evidence type="ECO:0000256" key="3">
    <source>
        <dbReference type="ARBA" id="ARBA00022737"/>
    </source>
</evidence>
<dbReference type="HOGENOM" id="CLU_018409_1_0_1"/>
<keyword evidence="2" id="KW-0853">WD repeat</keyword>
<dbReference type="GO" id="GO:0006357">
    <property type="term" value="P:regulation of transcription by RNA polymerase II"/>
    <property type="evidence" value="ECO:0007669"/>
    <property type="project" value="TreeGrafter"/>
</dbReference>
<evidence type="ECO:0000256" key="2">
    <source>
        <dbReference type="ARBA" id="ARBA00022574"/>
    </source>
</evidence>
<dbReference type="Proteomes" id="UP000002035">
    <property type="component" value="Unassembled WGS sequence"/>
</dbReference>
<dbReference type="InterPro" id="IPR036322">
    <property type="entry name" value="WD40_repeat_dom_sf"/>
</dbReference>
<dbReference type="Gene3D" id="1.20.960.30">
    <property type="match status" value="1"/>
</dbReference>
<evidence type="ECO:0000256" key="1">
    <source>
        <dbReference type="ARBA" id="ARBA00004123"/>
    </source>
</evidence>
<dbReference type="GO" id="GO:0003714">
    <property type="term" value="F:transcription corepressor activity"/>
    <property type="evidence" value="ECO:0007669"/>
    <property type="project" value="InterPro"/>
</dbReference>